<evidence type="ECO:0000256" key="4">
    <source>
        <dbReference type="ARBA" id="ARBA00022692"/>
    </source>
</evidence>
<feature type="transmembrane region" description="Helical" evidence="12">
    <location>
        <begin position="126"/>
        <end position="143"/>
    </location>
</feature>
<evidence type="ECO:0000256" key="11">
    <source>
        <dbReference type="ARBA" id="ARBA00061053"/>
    </source>
</evidence>
<keyword evidence="7 12" id="KW-0811">Translocation</keyword>
<evidence type="ECO:0000313" key="14">
    <source>
        <dbReference type="EMBL" id="ENZ02140.1"/>
    </source>
</evidence>
<dbReference type="PANTHER" id="PTHR30081">
    <property type="entry name" value="PROTEIN-EXPORT MEMBRANE PROTEIN SEC"/>
    <property type="match status" value="1"/>
</dbReference>
<dbReference type="PATRIC" id="fig|999411.4.peg.1351"/>
<feature type="transmembrane region" description="Helical" evidence="12">
    <location>
        <begin position="252"/>
        <end position="278"/>
    </location>
</feature>
<organism evidence="14 15">
    <name type="scientific">Clostridium thermobutyricum</name>
    <dbReference type="NCBI Taxonomy" id="29372"/>
    <lineage>
        <taxon>Bacteria</taxon>
        <taxon>Bacillati</taxon>
        <taxon>Bacillota</taxon>
        <taxon>Clostridia</taxon>
        <taxon>Eubacteriales</taxon>
        <taxon>Clostridiaceae</taxon>
        <taxon>Clostridium</taxon>
    </lineage>
</organism>
<comment type="subcellular location">
    <subcellularLocation>
        <location evidence="1 12">Cell membrane</location>
        <topology evidence="1 12">Multi-pass membrane protein</topology>
    </subcellularLocation>
</comment>
<dbReference type="GO" id="GO:0043952">
    <property type="term" value="P:protein transport by the Sec complex"/>
    <property type="evidence" value="ECO:0007669"/>
    <property type="project" value="UniProtKB-UniRule"/>
</dbReference>
<evidence type="ECO:0000256" key="5">
    <source>
        <dbReference type="ARBA" id="ARBA00022927"/>
    </source>
</evidence>
<protein>
    <recommendedName>
        <fullName evidence="12">Protein-export membrane protein SecF</fullName>
    </recommendedName>
</protein>
<dbReference type="GO" id="GO:0006605">
    <property type="term" value="P:protein targeting"/>
    <property type="evidence" value="ECO:0007669"/>
    <property type="project" value="UniProtKB-UniRule"/>
</dbReference>
<dbReference type="InterPro" id="IPR022813">
    <property type="entry name" value="SecD/SecF_arch_bac"/>
</dbReference>
<dbReference type="Pfam" id="PF02355">
    <property type="entry name" value="SecD_SecF_C"/>
    <property type="match status" value="1"/>
</dbReference>
<evidence type="ECO:0000259" key="13">
    <source>
        <dbReference type="Pfam" id="PF02355"/>
    </source>
</evidence>
<dbReference type="AlphaFoldDB" id="N9WH07"/>
<name>N9WH07_9CLOT</name>
<sequence>MLKIIDKWKIWFSLSLIVIIIGIGCMIYRGGLNFGIDFKGGTQVIFDLGNGFNKAQADKIVNEYVNDATTNTVNSNEYEIKSANLTSEQVNEIFNKFKTEFKVGDKALISQNQIGASIGKELTDNAIIALCIAFICMLIYIAIRFEFKFGLAALIALFHDILITVSVYAIFNITVNSPFIAAILTVVGYSMNDSIVIFDRIRENMKFIKRTSPREVANKSVNQTMARSINTTSTTLVTIIAVYIFVPSVRDFAFPLIVGIAAGAYSSIFIASPVWVMLKDRSLKKGKRKKEVVVEELP</sequence>
<keyword evidence="2 12" id="KW-0813">Transport</keyword>
<evidence type="ECO:0000256" key="2">
    <source>
        <dbReference type="ARBA" id="ARBA00022448"/>
    </source>
</evidence>
<comment type="function">
    <text evidence="9 12">Part of the Sec protein translocase complex. Interacts with the SecYEG preprotein conducting channel. SecDF uses the proton motive force (PMF) to complete protein translocation after the ATP-dependent function of SecA.</text>
</comment>
<comment type="caution">
    <text evidence="12">Lacks conserved residue(s) required for the propagation of feature annotation.</text>
</comment>
<evidence type="ECO:0000313" key="15">
    <source>
        <dbReference type="Proteomes" id="UP000013097"/>
    </source>
</evidence>
<feature type="domain" description="Protein export membrane protein SecD/SecF C-terminal" evidence="13">
    <location>
        <begin position="102"/>
        <end position="280"/>
    </location>
</feature>
<feature type="transmembrane region" description="Helical" evidence="12">
    <location>
        <begin position="12"/>
        <end position="31"/>
    </location>
</feature>
<dbReference type="NCBIfam" id="TIGR00916">
    <property type="entry name" value="2A0604s01"/>
    <property type="match status" value="1"/>
</dbReference>
<keyword evidence="5 12" id="KW-0653">Protein transport</keyword>
<feature type="transmembrane region" description="Helical" evidence="12">
    <location>
        <begin position="228"/>
        <end position="246"/>
    </location>
</feature>
<dbReference type="PANTHER" id="PTHR30081:SF8">
    <property type="entry name" value="PROTEIN TRANSLOCASE SUBUNIT SECF"/>
    <property type="match status" value="1"/>
</dbReference>
<evidence type="ECO:0000256" key="1">
    <source>
        <dbReference type="ARBA" id="ARBA00004651"/>
    </source>
</evidence>
<gene>
    <name evidence="12" type="primary">secF</name>
    <name evidence="14" type="ORF">HMPREF1092_01375</name>
</gene>
<dbReference type="PRINTS" id="PR01755">
    <property type="entry name" value="SECFTRNLCASE"/>
</dbReference>
<keyword evidence="3 12" id="KW-1003">Cell membrane</keyword>
<dbReference type="InterPro" id="IPR048634">
    <property type="entry name" value="SecD_SecF_C"/>
</dbReference>
<dbReference type="EMBL" id="AGYT01000008">
    <property type="protein sequence ID" value="ENZ02140.1"/>
    <property type="molecule type" value="Genomic_DNA"/>
</dbReference>
<dbReference type="InterPro" id="IPR055344">
    <property type="entry name" value="SecD_SecF_C_bact"/>
</dbReference>
<evidence type="ECO:0000256" key="3">
    <source>
        <dbReference type="ARBA" id="ARBA00022475"/>
    </source>
</evidence>
<dbReference type="RefSeq" id="WP_002597876.1">
    <property type="nucleotide sequence ID" value="NZ_KB850956.1"/>
</dbReference>
<comment type="similarity">
    <text evidence="10">In the C-terminal section; belongs to the SecD/SecF family. SecF subfamily.</text>
</comment>
<feature type="transmembrane region" description="Helical" evidence="12">
    <location>
        <begin position="150"/>
        <end position="171"/>
    </location>
</feature>
<evidence type="ECO:0000256" key="7">
    <source>
        <dbReference type="ARBA" id="ARBA00023010"/>
    </source>
</evidence>
<evidence type="ECO:0000256" key="9">
    <source>
        <dbReference type="ARBA" id="ARBA00059018"/>
    </source>
</evidence>
<keyword evidence="8 12" id="KW-0472">Membrane</keyword>
<keyword evidence="6 12" id="KW-1133">Transmembrane helix</keyword>
<evidence type="ECO:0000256" key="10">
    <source>
        <dbReference type="ARBA" id="ARBA00060856"/>
    </source>
</evidence>
<evidence type="ECO:0000256" key="6">
    <source>
        <dbReference type="ARBA" id="ARBA00022989"/>
    </source>
</evidence>
<dbReference type="Proteomes" id="UP000013097">
    <property type="component" value="Unassembled WGS sequence"/>
</dbReference>
<dbReference type="GO" id="GO:0005886">
    <property type="term" value="C:plasma membrane"/>
    <property type="evidence" value="ECO:0007669"/>
    <property type="project" value="UniProtKB-SubCell"/>
</dbReference>
<comment type="similarity">
    <text evidence="12">Belongs to the SecD/SecF family. SecF subfamily.</text>
</comment>
<dbReference type="FunFam" id="1.20.1640.10:FF:000024">
    <property type="entry name" value="Multifunctional fusion protein"/>
    <property type="match status" value="1"/>
</dbReference>
<dbReference type="SUPFAM" id="SSF82866">
    <property type="entry name" value="Multidrug efflux transporter AcrB transmembrane domain"/>
    <property type="match status" value="1"/>
</dbReference>
<dbReference type="GO" id="GO:0065002">
    <property type="term" value="P:intracellular protein transmembrane transport"/>
    <property type="evidence" value="ECO:0007669"/>
    <property type="project" value="UniProtKB-UniRule"/>
</dbReference>
<dbReference type="PROSITE" id="PS51257">
    <property type="entry name" value="PROKAR_LIPOPROTEIN"/>
    <property type="match status" value="1"/>
</dbReference>
<dbReference type="InterPro" id="IPR005665">
    <property type="entry name" value="SecF_bac"/>
</dbReference>
<dbReference type="eggNOG" id="COG0341">
    <property type="taxonomic scope" value="Bacteria"/>
</dbReference>
<accession>N9WH07</accession>
<proteinExistence type="inferred from homology"/>
<comment type="similarity">
    <text evidence="11">In the N-terminal section; belongs to the SecD/SecF family. SecD subfamily.</text>
</comment>
<dbReference type="Pfam" id="PF07549">
    <property type="entry name" value="Sec_GG"/>
    <property type="match status" value="1"/>
</dbReference>
<dbReference type="NCBIfam" id="TIGR00966">
    <property type="entry name" value="transloc_SecF"/>
    <property type="match status" value="1"/>
</dbReference>
<dbReference type="Gene3D" id="1.20.1640.10">
    <property type="entry name" value="Multidrug efflux transporter AcrB transmembrane domain"/>
    <property type="match status" value="1"/>
</dbReference>
<dbReference type="InterPro" id="IPR022645">
    <property type="entry name" value="SecD/SecF_bac"/>
</dbReference>
<dbReference type="HAMAP" id="MF_01464_B">
    <property type="entry name" value="SecF_B"/>
    <property type="match status" value="1"/>
</dbReference>
<evidence type="ECO:0000256" key="12">
    <source>
        <dbReference type="HAMAP-Rule" id="MF_01464"/>
    </source>
</evidence>
<keyword evidence="4 12" id="KW-0812">Transmembrane</keyword>
<dbReference type="HOGENOM" id="CLU_050012_0_0_9"/>
<evidence type="ECO:0000256" key="8">
    <source>
        <dbReference type="ARBA" id="ARBA00023136"/>
    </source>
</evidence>
<reference evidence="14 15" key="1">
    <citation type="submission" date="2013-01" db="EMBL/GenBank/DDBJ databases">
        <title>The Genome Sequence of Clostridium colicanis 209318.</title>
        <authorList>
            <consortium name="The Broad Institute Genome Sequencing Platform"/>
            <person name="Earl A."/>
            <person name="Ward D."/>
            <person name="Feldgarden M."/>
            <person name="Gevers D."/>
            <person name="Courvalin P."/>
            <person name="Lambert T."/>
            <person name="Walker B."/>
            <person name="Young S.K."/>
            <person name="Zeng Q."/>
            <person name="Gargeya S."/>
            <person name="Fitzgerald M."/>
            <person name="Haas B."/>
            <person name="Abouelleil A."/>
            <person name="Alvarado L."/>
            <person name="Arachchi H.M."/>
            <person name="Berlin A.M."/>
            <person name="Chapman S.B."/>
            <person name="Dewar J."/>
            <person name="Goldberg J."/>
            <person name="Griggs A."/>
            <person name="Gujja S."/>
            <person name="Hansen M."/>
            <person name="Howarth C."/>
            <person name="Imamovic A."/>
            <person name="Larimer J."/>
            <person name="McCowan C."/>
            <person name="Murphy C."/>
            <person name="Neiman D."/>
            <person name="Pearson M."/>
            <person name="Priest M."/>
            <person name="Roberts A."/>
            <person name="Saif S."/>
            <person name="Shea T."/>
            <person name="Sisk P."/>
            <person name="Sykes S."/>
            <person name="Wortman J."/>
            <person name="Nusbaum C."/>
            <person name="Birren B."/>
        </authorList>
    </citation>
    <scope>NUCLEOTIDE SEQUENCE [LARGE SCALE GENOMIC DNA]</scope>
    <source>
        <strain evidence="14 15">209318</strain>
    </source>
</reference>
<dbReference type="InterPro" id="IPR022646">
    <property type="entry name" value="SecD/SecF_CS"/>
</dbReference>
<comment type="subunit">
    <text evidence="12">Forms a complex with SecD. Part of the essential Sec protein translocation apparatus which comprises SecA, SecYEG and auxiliary proteins SecDF. Other proteins may also be involved.</text>
</comment>
<keyword evidence="15" id="KW-1185">Reference proteome</keyword>
<dbReference type="GO" id="GO:0015450">
    <property type="term" value="F:protein-transporting ATPase activity"/>
    <property type="evidence" value="ECO:0007669"/>
    <property type="project" value="InterPro"/>
</dbReference>
<comment type="caution">
    <text evidence="14">The sequence shown here is derived from an EMBL/GenBank/DDBJ whole genome shotgun (WGS) entry which is preliminary data.</text>
</comment>